<accession>A0A7S4C323</accession>
<dbReference type="AlphaFoldDB" id="A0A7S4C323"/>
<keyword evidence="1" id="KW-0479">Metal-binding</keyword>
<dbReference type="PANTHER" id="PTHR21385">
    <property type="entry name" value="ZINC FINGER PROTEIN-RELATED"/>
    <property type="match status" value="1"/>
</dbReference>
<sequence length="556" mass="60849">MPVQWRHSDVQNETDWDRSCCLGASRTRVANCVQADGACSAASRMTCACMEKFATKRQASNLSSSRQVPVAAAESAHPVPLSIHRWHVLQLLLHMHAHWLCHVWTTAMKHAASSSAKVGALLSCCHGSSEVVGMHSKDSSRSTQRCSSRVVLLAVVLCAVFTTPCSAQAASGRMPLASGAMGASGASVVVPVVPKPCDRALSREARSAVAHRFLDHVHALKAELSPTCFAQPDLDLLLPHEDQKSRRTGLWTCGICGKKFKTEGYLDAHMDRKHNHTLEHAARPTCLADHCEMLRCPSWADQMRSAVSSKRQFALSCVEEQMRVRRKQCEATLIGCVADVRTDESKKLLAKLNETLCKPMQCAWRARCYAKPALSDAEREGCDPIPPGKQKGMTFGSSAMILIVLLITLVAFFIIFALCACCDDLPPTPQPRRRAANDGHARGKRRGDSADALSGAAAERSAALRNRKQAPADARTHAEHEDTHEKHRNQGHEQYAQAQPQFYQPQSQVQPHYQYHQAPPTTQTASGHTRPPHSPPRSTAVDLALLVDGVRAPPRL</sequence>
<organism evidence="5">
    <name type="scientific">Chrysotila carterae</name>
    <name type="common">Marine alga</name>
    <name type="synonym">Syracosphaera carterae</name>
    <dbReference type="NCBI Taxonomy" id="13221"/>
    <lineage>
        <taxon>Eukaryota</taxon>
        <taxon>Haptista</taxon>
        <taxon>Haptophyta</taxon>
        <taxon>Prymnesiophyceae</taxon>
        <taxon>Isochrysidales</taxon>
        <taxon>Isochrysidaceae</taxon>
        <taxon>Chrysotila</taxon>
    </lineage>
</organism>
<keyword evidence="3" id="KW-0812">Transmembrane</keyword>
<evidence type="ECO:0000256" key="2">
    <source>
        <dbReference type="SAM" id="MobiDB-lite"/>
    </source>
</evidence>
<evidence type="ECO:0000313" key="5">
    <source>
        <dbReference type="EMBL" id="CAE0785373.1"/>
    </source>
</evidence>
<evidence type="ECO:0000256" key="1">
    <source>
        <dbReference type="PROSITE-ProRule" id="PRU00042"/>
    </source>
</evidence>
<feature type="domain" description="C2H2-type" evidence="4">
    <location>
        <begin position="251"/>
        <end position="281"/>
    </location>
</feature>
<dbReference type="Gene3D" id="3.30.160.60">
    <property type="entry name" value="Classic Zinc Finger"/>
    <property type="match status" value="1"/>
</dbReference>
<dbReference type="GO" id="GO:0008270">
    <property type="term" value="F:zinc ion binding"/>
    <property type="evidence" value="ECO:0007669"/>
    <property type="project" value="UniProtKB-KW"/>
</dbReference>
<proteinExistence type="predicted"/>
<protein>
    <recommendedName>
        <fullName evidence="4">C2H2-type domain-containing protein</fullName>
    </recommendedName>
</protein>
<feature type="compositionally biased region" description="Low complexity" evidence="2">
    <location>
        <begin position="450"/>
        <end position="464"/>
    </location>
</feature>
<dbReference type="EMBL" id="HBIZ01061312">
    <property type="protein sequence ID" value="CAE0785373.1"/>
    <property type="molecule type" value="Transcribed_RNA"/>
</dbReference>
<dbReference type="InterPro" id="IPR013087">
    <property type="entry name" value="Znf_C2H2_type"/>
</dbReference>
<feature type="compositionally biased region" description="Low complexity" evidence="2">
    <location>
        <begin position="494"/>
        <end position="511"/>
    </location>
</feature>
<feature type="transmembrane region" description="Helical" evidence="3">
    <location>
        <begin position="399"/>
        <end position="418"/>
    </location>
</feature>
<gene>
    <name evidence="5" type="ORF">PCAR00345_LOCUS38081</name>
</gene>
<keyword evidence="3" id="KW-1133">Transmembrane helix</keyword>
<feature type="region of interest" description="Disordered" evidence="2">
    <location>
        <begin position="429"/>
        <end position="540"/>
    </location>
</feature>
<keyword evidence="3" id="KW-0472">Membrane</keyword>
<keyword evidence="1" id="KW-0863">Zinc-finger</keyword>
<evidence type="ECO:0000256" key="3">
    <source>
        <dbReference type="SAM" id="Phobius"/>
    </source>
</evidence>
<evidence type="ECO:0000259" key="4">
    <source>
        <dbReference type="PROSITE" id="PS50157"/>
    </source>
</evidence>
<dbReference type="PROSITE" id="PS00028">
    <property type="entry name" value="ZINC_FINGER_C2H2_1"/>
    <property type="match status" value="1"/>
</dbReference>
<dbReference type="PROSITE" id="PS50157">
    <property type="entry name" value="ZINC_FINGER_C2H2_2"/>
    <property type="match status" value="1"/>
</dbReference>
<feature type="compositionally biased region" description="Basic and acidic residues" evidence="2">
    <location>
        <begin position="435"/>
        <end position="449"/>
    </location>
</feature>
<feature type="compositionally biased region" description="Basic and acidic residues" evidence="2">
    <location>
        <begin position="474"/>
        <end position="491"/>
    </location>
</feature>
<dbReference type="PANTHER" id="PTHR21385:SF0">
    <property type="entry name" value="RE51073P"/>
    <property type="match status" value="1"/>
</dbReference>
<feature type="transmembrane region" description="Helical" evidence="3">
    <location>
        <begin position="150"/>
        <end position="170"/>
    </location>
</feature>
<name>A0A7S4C323_CHRCT</name>
<reference evidence="5" key="1">
    <citation type="submission" date="2021-01" db="EMBL/GenBank/DDBJ databases">
        <authorList>
            <person name="Corre E."/>
            <person name="Pelletier E."/>
            <person name="Niang G."/>
            <person name="Scheremetjew M."/>
            <person name="Finn R."/>
            <person name="Kale V."/>
            <person name="Holt S."/>
            <person name="Cochrane G."/>
            <person name="Meng A."/>
            <person name="Brown T."/>
            <person name="Cohen L."/>
        </authorList>
    </citation>
    <scope>NUCLEOTIDE SEQUENCE</scope>
    <source>
        <strain evidence="5">CCMP645</strain>
    </source>
</reference>
<keyword evidence="1" id="KW-0862">Zinc</keyword>
<dbReference type="SMART" id="SM00355">
    <property type="entry name" value="ZnF_C2H2"/>
    <property type="match status" value="1"/>
</dbReference>